<proteinExistence type="predicted"/>
<accession>A0A9X0U443</accession>
<dbReference type="Proteomes" id="UP000535182">
    <property type="component" value="Unassembled WGS sequence"/>
</dbReference>
<dbReference type="EMBL" id="JACHEB010000002">
    <property type="protein sequence ID" value="MBB5327487.1"/>
    <property type="molecule type" value="Genomic_DNA"/>
</dbReference>
<dbReference type="RefSeq" id="WP_183974211.1">
    <property type="nucleotide sequence ID" value="NZ_JACHEB010000002.1"/>
</dbReference>
<protein>
    <submittedName>
        <fullName evidence="1">Uncharacterized protein</fullName>
    </submittedName>
</protein>
<reference evidence="1 2" key="1">
    <citation type="submission" date="2020-08" db="EMBL/GenBank/DDBJ databases">
        <title>Genomic Encyclopedia of Type Strains, Phase IV (KMG-V): Genome sequencing to study the core and pangenomes of soil and plant-associated prokaryotes.</title>
        <authorList>
            <person name="Whitman W."/>
        </authorList>
    </citation>
    <scope>NUCLEOTIDE SEQUENCE [LARGE SCALE GENOMIC DNA]</scope>
    <source>
        <strain evidence="1 2">X5P2</strain>
    </source>
</reference>
<keyword evidence="2" id="KW-1185">Reference proteome</keyword>
<dbReference type="AlphaFoldDB" id="A0A9X0U443"/>
<comment type="caution">
    <text evidence="1">The sequence shown here is derived from an EMBL/GenBank/DDBJ whole genome shotgun (WGS) entry which is preliminary data.</text>
</comment>
<sequence length="89" mass="9749">MMPSSTLKLSGDIIEAASVETKQLDYIVVGDATTVDGLAAPYDEEETPYILKIERPDTGNNILDFWVKHANKDLYSVKNSEIGAFEVVG</sequence>
<organism evidence="1 2">
    <name type="scientific">Tunturiibacter gelidiferens</name>
    <dbReference type="NCBI Taxonomy" id="3069689"/>
    <lineage>
        <taxon>Bacteria</taxon>
        <taxon>Pseudomonadati</taxon>
        <taxon>Acidobacteriota</taxon>
        <taxon>Terriglobia</taxon>
        <taxon>Terriglobales</taxon>
        <taxon>Acidobacteriaceae</taxon>
        <taxon>Tunturiibacter</taxon>
    </lineage>
</organism>
<gene>
    <name evidence="1" type="ORF">HDF14_001092</name>
</gene>
<evidence type="ECO:0000313" key="2">
    <source>
        <dbReference type="Proteomes" id="UP000535182"/>
    </source>
</evidence>
<name>A0A9X0U443_9BACT</name>
<evidence type="ECO:0000313" key="1">
    <source>
        <dbReference type="EMBL" id="MBB5327487.1"/>
    </source>
</evidence>